<name>A0A6A5TJ79_9PLEO</name>
<dbReference type="Proteomes" id="UP000800035">
    <property type="component" value="Unassembled WGS sequence"/>
</dbReference>
<proteinExistence type="predicted"/>
<reference evidence="2" key="1">
    <citation type="journal article" date="2020" name="Stud. Mycol.">
        <title>101 Dothideomycetes genomes: a test case for predicting lifestyles and emergence of pathogens.</title>
        <authorList>
            <person name="Haridas S."/>
            <person name="Albert R."/>
            <person name="Binder M."/>
            <person name="Bloem J."/>
            <person name="Labutti K."/>
            <person name="Salamov A."/>
            <person name="Andreopoulos B."/>
            <person name="Baker S."/>
            <person name="Barry K."/>
            <person name="Bills G."/>
            <person name="Bluhm B."/>
            <person name="Cannon C."/>
            <person name="Castanera R."/>
            <person name="Culley D."/>
            <person name="Daum C."/>
            <person name="Ezra D."/>
            <person name="Gonzalez J."/>
            <person name="Henrissat B."/>
            <person name="Kuo A."/>
            <person name="Liang C."/>
            <person name="Lipzen A."/>
            <person name="Lutzoni F."/>
            <person name="Magnuson J."/>
            <person name="Mondo S."/>
            <person name="Nolan M."/>
            <person name="Ohm R."/>
            <person name="Pangilinan J."/>
            <person name="Park H.-J."/>
            <person name="Ramirez L."/>
            <person name="Alfaro M."/>
            <person name="Sun H."/>
            <person name="Tritt A."/>
            <person name="Yoshinaga Y."/>
            <person name="Zwiers L.-H."/>
            <person name="Turgeon B."/>
            <person name="Goodwin S."/>
            <person name="Spatafora J."/>
            <person name="Crous P."/>
            <person name="Grigoriev I."/>
        </authorList>
    </citation>
    <scope>NUCLEOTIDE SEQUENCE</scope>
    <source>
        <strain evidence="2">CBS 675.92</strain>
    </source>
</reference>
<feature type="compositionally biased region" description="Low complexity" evidence="1">
    <location>
        <begin position="1"/>
        <end position="11"/>
    </location>
</feature>
<protein>
    <submittedName>
        <fullName evidence="2">Uncharacterized protein</fullName>
    </submittedName>
</protein>
<evidence type="ECO:0000313" key="2">
    <source>
        <dbReference type="EMBL" id="KAF1952428.1"/>
    </source>
</evidence>
<keyword evidence="3" id="KW-1185">Reference proteome</keyword>
<dbReference type="EMBL" id="ML977010">
    <property type="protein sequence ID" value="KAF1952428.1"/>
    <property type="molecule type" value="Genomic_DNA"/>
</dbReference>
<dbReference type="AlphaFoldDB" id="A0A6A5TJ79"/>
<evidence type="ECO:0000313" key="3">
    <source>
        <dbReference type="Proteomes" id="UP000800035"/>
    </source>
</evidence>
<feature type="compositionally biased region" description="Basic and acidic residues" evidence="1">
    <location>
        <begin position="278"/>
        <end position="290"/>
    </location>
</feature>
<feature type="region of interest" description="Disordered" evidence="1">
    <location>
        <begin position="253"/>
        <end position="292"/>
    </location>
</feature>
<gene>
    <name evidence="2" type="ORF">CC80DRAFT_173440</name>
</gene>
<organism evidence="2 3">
    <name type="scientific">Byssothecium circinans</name>
    <dbReference type="NCBI Taxonomy" id="147558"/>
    <lineage>
        <taxon>Eukaryota</taxon>
        <taxon>Fungi</taxon>
        <taxon>Dikarya</taxon>
        <taxon>Ascomycota</taxon>
        <taxon>Pezizomycotina</taxon>
        <taxon>Dothideomycetes</taxon>
        <taxon>Pleosporomycetidae</taxon>
        <taxon>Pleosporales</taxon>
        <taxon>Massarineae</taxon>
        <taxon>Massarinaceae</taxon>
        <taxon>Byssothecium</taxon>
    </lineage>
</organism>
<feature type="region of interest" description="Disordered" evidence="1">
    <location>
        <begin position="134"/>
        <end position="192"/>
    </location>
</feature>
<accession>A0A6A5TJ79</accession>
<sequence>MEPVRSPTTTPGDDRPGPSAAHAVTPTAVPRTPSPQRRPSHFVPQSPRLYFDPRRQTPDDQDVLSKLRVASRRLQHVMATSQAVPFPRPPEVLGDLMRRFEEGLREFVGDVGEGSKGKGAHEGARGLESIFEEMDVGDSSEDSVNKAVGDSEPSPGNVESGGDRGEQEGDSEPTDDEGFDYPVLGNVDTAEGSRVDRLLPDMVSQATMPTLVETPASPPTAHKIPAWIRYPGAPPSMPALRSMPSISNLFAARNRDRDPSGSASMPQLDAAFDYPFNSRDRQSSDSRDTELNTIVGLPPLPLSAEHLWKDLFLGNTPDLSHRLLSWHSVTSELYRKHEPSDRTMKLHPLFSYPPAKPVNIALASVSFWDTSVEPHQELRYIGPGDVASLVYGEVDTFVGTEEEGDNKSGTRVSNYERMMQMAGTAETGETKKRKYGMDTRERNERGEGRWAFIVVKGKKEDGDEEVAPWLMIAWPTSAVTRTTECLHTICTHSIPSIDTPLDELC</sequence>
<feature type="region of interest" description="Disordered" evidence="1">
    <location>
        <begin position="1"/>
        <end position="60"/>
    </location>
</feature>
<dbReference type="OrthoDB" id="3800839at2759"/>
<feature type="compositionally biased region" description="Acidic residues" evidence="1">
    <location>
        <begin position="168"/>
        <end position="179"/>
    </location>
</feature>
<evidence type="ECO:0000256" key="1">
    <source>
        <dbReference type="SAM" id="MobiDB-lite"/>
    </source>
</evidence>